<accession>A0A6M8UJC4</accession>
<sequence>MGKMAVFSAFSFLILVNSRKKIKISCHLFFVFIGQLLIWARAFYQFIYLGVPRIPLSAMSGTAGQRGAATIAAYMITFSAIYASFVILKSNLKYKWPIFFANFILSFSAIVMTGTRSAIFTYPLVTVLTLLINYRKEKKLLLNLLLLLGIGFVLCGFIFKNTITSRVDYLNKDLDLYYSNNSNSSVGARIAMFDVGSATADKNFSWQSLEERGTKIKKLVTADKQYRGAIPYLGVHMHNETIEALSTKGISGVIVLVLFYFSLFYYAIKSKKALLVIFPIAMMLFGISDVIMHAKPIPASWIITLFLSSLLLSNNKESDTSAEEISR</sequence>
<evidence type="ECO:0000259" key="6">
    <source>
        <dbReference type="Pfam" id="PF04932"/>
    </source>
</evidence>
<dbReference type="InterPro" id="IPR051533">
    <property type="entry name" value="WaaL-like"/>
</dbReference>
<feature type="transmembrane region" description="Helical" evidence="5">
    <location>
        <begin position="28"/>
        <end position="51"/>
    </location>
</feature>
<feature type="transmembrane region" description="Helical" evidence="5">
    <location>
        <begin position="249"/>
        <end position="266"/>
    </location>
</feature>
<organism evidence="7 8">
    <name type="scientific">Paramixta manurensis</name>
    <dbReference type="NCBI Taxonomy" id="2740817"/>
    <lineage>
        <taxon>Bacteria</taxon>
        <taxon>Pseudomonadati</taxon>
        <taxon>Pseudomonadota</taxon>
        <taxon>Gammaproteobacteria</taxon>
        <taxon>Enterobacterales</taxon>
        <taxon>Erwiniaceae</taxon>
        <taxon>Paramixta</taxon>
    </lineage>
</organism>
<evidence type="ECO:0000256" key="5">
    <source>
        <dbReference type="SAM" id="Phobius"/>
    </source>
</evidence>
<proteinExistence type="predicted"/>
<evidence type="ECO:0000313" key="8">
    <source>
        <dbReference type="Proteomes" id="UP000505325"/>
    </source>
</evidence>
<reference evidence="7 8" key="1">
    <citation type="submission" date="2020-06" db="EMBL/GenBank/DDBJ databases">
        <title>Genome sequence of Paramixta manurensis strain PD-1.</title>
        <authorList>
            <person name="Lee C.W."/>
            <person name="Kim J."/>
        </authorList>
    </citation>
    <scope>NUCLEOTIDE SEQUENCE [LARGE SCALE GENOMIC DNA]</scope>
    <source>
        <strain evidence="7 8">PD-1</strain>
    </source>
</reference>
<dbReference type="AlphaFoldDB" id="A0A6M8UJC4"/>
<dbReference type="Proteomes" id="UP000505325">
    <property type="component" value="Chromosome"/>
</dbReference>
<feature type="transmembrane region" description="Helical" evidence="5">
    <location>
        <begin position="140"/>
        <end position="159"/>
    </location>
</feature>
<evidence type="ECO:0000256" key="1">
    <source>
        <dbReference type="ARBA" id="ARBA00004141"/>
    </source>
</evidence>
<evidence type="ECO:0000256" key="2">
    <source>
        <dbReference type="ARBA" id="ARBA00022692"/>
    </source>
</evidence>
<dbReference type="GO" id="GO:0016874">
    <property type="term" value="F:ligase activity"/>
    <property type="evidence" value="ECO:0007669"/>
    <property type="project" value="UniProtKB-KW"/>
</dbReference>
<name>A0A6M8UJC4_9GAMM</name>
<evidence type="ECO:0000256" key="4">
    <source>
        <dbReference type="ARBA" id="ARBA00023136"/>
    </source>
</evidence>
<evidence type="ECO:0000313" key="7">
    <source>
        <dbReference type="EMBL" id="QKJ89051.1"/>
    </source>
</evidence>
<protein>
    <submittedName>
        <fullName evidence="7">O-antigen ligase family protein</fullName>
    </submittedName>
</protein>
<evidence type="ECO:0000256" key="3">
    <source>
        <dbReference type="ARBA" id="ARBA00022989"/>
    </source>
</evidence>
<dbReference type="KEGG" id="pmak:PMPD1_4147"/>
<dbReference type="EMBL" id="CP054212">
    <property type="protein sequence ID" value="QKJ89051.1"/>
    <property type="molecule type" value="Genomic_DNA"/>
</dbReference>
<feature type="transmembrane region" description="Helical" evidence="5">
    <location>
        <begin position="100"/>
        <end position="133"/>
    </location>
</feature>
<gene>
    <name evidence="7" type="ORF">PMPD1_4147</name>
</gene>
<dbReference type="PANTHER" id="PTHR37422">
    <property type="entry name" value="TEICHURONIC ACID BIOSYNTHESIS PROTEIN TUAE"/>
    <property type="match status" value="1"/>
</dbReference>
<keyword evidence="4 5" id="KW-0472">Membrane</keyword>
<dbReference type="GO" id="GO:0016020">
    <property type="term" value="C:membrane"/>
    <property type="evidence" value="ECO:0007669"/>
    <property type="project" value="UniProtKB-SubCell"/>
</dbReference>
<feature type="transmembrane region" description="Helical" evidence="5">
    <location>
        <begin position="71"/>
        <end position="88"/>
    </location>
</feature>
<keyword evidence="2 5" id="KW-0812">Transmembrane</keyword>
<feature type="transmembrane region" description="Helical" evidence="5">
    <location>
        <begin position="273"/>
        <end position="291"/>
    </location>
</feature>
<dbReference type="Pfam" id="PF04932">
    <property type="entry name" value="Wzy_C"/>
    <property type="match status" value="1"/>
</dbReference>
<keyword evidence="3 5" id="KW-1133">Transmembrane helix</keyword>
<dbReference type="PANTHER" id="PTHR37422:SF17">
    <property type="entry name" value="O-ANTIGEN LIGASE"/>
    <property type="match status" value="1"/>
</dbReference>
<feature type="domain" description="O-antigen ligase-related" evidence="6">
    <location>
        <begin position="102"/>
        <end position="256"/>
    </location>
</feature>
<keyword evidence="8" id="KW-1185">Reference proteome</keyword>
<comment type="subcellular location">
    <subcellularLocation>
        <location evidence="1">Membrane</location>
        <topology evidence="1">Multi-pass membrane protein</topology>
    </subcellularLocation>
</comment>
<dbReference type="InterPro" id="IPR007016">
    <property type="entry name" value="O-antigen_ligase-rel_domated"/>
</dbReference>
<keyword evidence="7" id="KW-0436">Ligase</keyword>